<sequence>MNSIKNDLVDSYNKQAIHRDKSFSPDWKKRERNYFLKHLYNNNKRTLLEIGAGTGKDSLFFKENGLDTRSIDISPEMIKLCKSKGLHAEVMSFDSLDFPNNHFDAVWALNCLLHVPKKNLPEVLAEISRVLKPTGLIFIGIYGGKYFEGVWEEDSYEPKRFFSFYDHDSIKEVLTEFFDIEYFQVIPASVVGGSLDFQSIMLRNRRSTYEQN</sequence>
<dbReference type="PANTHER" id="PTHR43861:SF1">
    <property type="entry name" value="TRANS-ACONITATE 2-METHYLTRANSFERASE"/>
    <property type="match status" value="1"/>
</dbReference>
<dbReference type="EC" id="2.1.1.64" evidence="2"/>
<proteinExistence type="predicted"/>
<accession>A0ABW4VWA2</accession>
<name>A0ABW4VWA2_9BACI</name>
<dbReference type="EMBL" id="JBHUHQ010000002">
    <property type="protein sequence ID" value="MFD2042971.1"/>
    <property type="molecule type" value="Genomic_DNA"/>
</dbReference>
<evidence type="ECO:0000313" key="3">
    <source>
        <dbReference type="Proteomes" id="UP001597383"/>
    </source>
</evidence>
<organism evidence="2 3">
    <name type="scientific">Ornithinibacillus salinisoli</name>
    <dbReference type="NCBI Taxonomy" id="1848459"/>
    <lineage>
        <taxon>Bacteria</taxon>
        <taxon>Bacillati</taxon>
        <taxon>Bacillota</taxon>
        <taxon>Bacilli</taxon>
        <taxon>Bacillales</taxon>
        <taxon>Bacillaceae</taxon>
        <taxon>Ornithinibacillus</taxon>
    </lineage>
</organism>
<dbReference type="EC" id="2.1.1.222" evidence="2"/>
<comment type="caution">
    <text evidence="2">The sequence shown here is derived from an EMBL/GenBank/DDBJ whole genome shotgun (WGS) entry which is preliminary data.</text>
</comment>
<evidence type="ECO:0000313" key="2">
    <source>
        <dbReference type="EMBL" id="MFD2042971.1"/>
    </source>
</evidence>
<dbReference type="InterPro" id="IPR013216">
    <property type="entry name" value="Methyltransf_11"/>
</dbReference>
<protein>
    <submittedName>
        <fullName evidence="2">Class I SAM-dependent methyltransferase</fullName>
        <ecNumber evidence="2">2.1.1.222</ecNumber>
        <ecNumber evidence="2">2.1.1.64</ecNumber>
    </submittedName>
</protein>
<keyword evidence="3" id="KW-1185">Reference proteome</keyword>
<dbReference type="InterPro" id="IPR029063">
    <property type="entry name" value="SAM-dependent_MTases_sf"/>
</dbReference>
<evidence type="ECO:0000259" key="1">
    <source>
        <dbReference type="Pfam" id="PF08241"/>
    </source>
</evidence>
<dbReference type="Pfam" id="PF08241">
    <property type="entry name" value="Methyltransf_11"/>
    <property type="match status" value="1"/>
</dbReference>
<dbReference type="PANTHER" id="PTHR43861">
    <property type="entry name" value="TRANS-ACONITATE 2-METHYLTRANSFERASE-RELATED"/>
    <property type="match status" value="1"/>
</dbReference>
<gene>
    <name evidence="2" type="ORF">ACFSJF_01430</name>
</gene>
<dbReference type="GO" id="GO:0032259">
    <property type="term" value="P:methylation"/>
    <property type="evidence" value="ECO:0007669"/>
    <property type="project" value="UniProtKB-KW"/>
</dbReference>
<dbReference type="GO" id="GO:0061542">
    <property type="term" value="F:3-demethylubiquinol 3-O-methyltransferase activity"/>
    <property type="evidence" value="ECO:0007669"/>
    <property type="project" value="UniProtKB-EC"/>
</dbReference>
<keyword evidence="2" id="KW-0489">Methyltransferase</keyword>
<reference evidence="3" key="1">
    <citation type="journal article" date="2019" name="Int. J. Syst. Evol. Microbiol.">
        <title>The Global Catalogue of Microorganisms (GCM) 10K type strain sequencing project: providing services to taxonomists for standard genome sequencing and annotation.</title>
        <authorList>
            <consortium name="The Broad Institute Genomics Platform"/>
            <consortium name="The Broad Institute Genome Sequencing Center for Infectious Disease"/>
            <person name="Wu L."/>
            <person name="Ma J."/>
        </authorList>
    </citation>
    <scope>NUCLEOTIDE SEQUENCE [LARGE SCALE GENOMIC DNA]</scope>
    <source>
        <strain evidence="3">R28</strain>
    </source>
</reference>
<dbReference type="GO" id="GO:0102208">
    <property type="term" value="F:2-polyprenyl-6-hydroxyphenol methylase activity"/>
    <property type="evidence" value="ECO:0007669"/>
    <property type="project" value="UniProtKB-EC"/>
</dbReference>
<dbReference type="SUPFAM" id="SSF53335">
    <property type="entry name" value="S-adenosyl-L-methionine-dependent methyltransferases"/>
    <property type="match status" value="1"/>
</dbReference>
<dbReference type="Gene3D" id="3.40.50.150">
    <property type="entry name" value="Vaccinia Virus protein VP39"/>
    <property type="match status" value="1"/>
</dbReference>
<feature type="domain" description="Methyltransferase type 11" evidence="1">
    <location>
        <begin position="48"/>
        <end position="139"/>
    </location>
</feature>
<dbReference type="CDD" id="cd02440">
    <property type="entry name" value="AdoMet_MTases"/>
    <property type="match status" value="1"/>
</dbReference>
<keyword evidence="2" id="KW-0808">Transferase</keyword>
<dbReference type="RefSeq" id="WP_377554720.1">
    <property type="nucleotide sequence ID" value="NZ_JBHUHQ010000002.1"/>
</dbReference>
<dbReference type="Proteomes" id="UP001597383">
    <property type="component" value="Unassembled WGS sequence"/>
</dbReference>